<dbReference type="InterPro" id="IPR050884">
    <property type="entry name" value="CNP_phosphodiesterase-III"/>
</dbReference>
<dbReference type="RefSeq" id="WP_143948738.1">
    <property type="nucleotide sequence ID" value="NZ_BAABMB010000006.1"/>
</dbReference>
<protein>
    <submittedName>
        <fullName evidence="6">Phosphodiesterase</fullName>
    </submittedName>
</protein>
<evidence type="ECO:0000256" key="3">
    <source>
        <dbReference type="ARBA" id="ARBA00023004"/>
    </source>
</evidence>
<organism evidence="6 7">
    <name type="scientific">Verticiella sediminum</name>
    <dbReference type="NCBI Taxonomy" id="1247510"/>
    <lineage>
        <taxon>Bacteria</taxon>
        <taxon>Pseudomonadati</taxon>
        <taxon>Pseudomonadota</taxon>
        <taxon>Betaproteobacteria</taxon>
        <taxon>Burkholderiales</taxon>
        <taxon>Alcaligenaceae</taxon>
        <taxon>Verticiella</taxon>
    </lineage>
</organism>
<dbReference type="EMBL" id="VLTJ01000026">
    <property type="protein sequence ID" value="TSH93837.1"/>
    <property type="molecule type" value="Genomic_DNA"/>
</dbReference>
<evidence type="ECO:0000256" key="2">
    <source>
        <dbReference type="ARBA" id="ARBA00022801"/>
    </source>
</evidence>
<feature type="domain" description="Calcineurin-like phosphoesterase" evidence="5">
    <location>
        <begin position="4"/>
        <end position="198"/>
    </location>
</feature>
<dbReference type="GO" id="GO:0046872">
    <property type="term" value="F:metal ion binding"/>
    <property type="evidence" value="ECO:0007669"/>
    <property type="project" value="UniProtKB-KW"/>
</dbReference>
<dbReference type="InterPro" id="IPR026575">
    <property type="entry name" value="GpdQ/CpdA-like"/>
</dbReference>
<accession>A0A556ALT4</accession>
<dbReference type="Proteomes" id="UP000318405">
    <property type="component" value="Unassembled WGS sequence"/>
</dbReference>
<evidence type="ECO:0000256" key="1">
    <source>
        <dbReference type="ARBA" id="ARBA00022723"/>
    </source>
</evidence>
<comment type="similarity">
    <text evidence="4">Belongs to the cyclic nucleotide phosphodiesterase class-III family.</text>
</comment>
<sequence length="265" mass="28542">MILVQMSDMHVMPPGARAYGVVETSAMLPPALAAAARLTPHPDCLLLTGDLVDAGTPEFYAALRTLLQQATLPFRLMPGNHDGRDALRAAFPEHTYLRGHDGYIQYAIEDYPVRILALDSVVPGEERGALCGTRLAWLAERLAEAPGRPTIVALHHPPFACGIAHMDAMALTEGRAELEALIARHPNVERVICGHVHRAITRRFGGTLVSCCPSTAHQIALDLAPDGVAGFTMEPPSLLVHAWVDGALVTHQAYIGEYPGPYPFG</sequence>
<dbReference type="InterPro" id="IPR004843">
    <property type="entry name" value="Calcineurin-like_PHP"/>
</dbReference>
<dbReference type="Pfam" id="PF00149">
    <property type="entry name" value="Metallophos"/>
    <property type="match status" value="1"/>
</dbReference>
<dbReference type="InterPro" id="IPR042281">
    <property type="entry name" value="GpdQ_beta-strand"/>
</dbReference>
<dbReference type="Gene3D" id="3.60.21.40">
    <property type="entry name" value="GpdQ, catalytic alpha/beta sandwich domain"/>
    <property type="match status" value="1"/>
</dbReference>
<dbReference type="Gene3D" id="3.30.750.180">
    <property type="entry name" value="GpdQ, beta-strand dimerisation domain"/>
    <property type="match status" value="1"/>
</dbReference>
<dbReference type="InterPro" id="IPR029052">
    <property type="entry name" value="Metallo-depent_PP-like"/>
</dbReference>
<gene>
    <name evidence="6" type="ORF">FOZ76_13180</name>
</gene>
<proteinExistence type="inferred from homology"/>
<dbReference type="AlphaFoldDB" id="A0A556ALT4"/>
<reference evidence="6 7" key="1">
    <citation type="submission" date="2019-07" db="EMBL/GenBank/DDBJ databases">
        <title>Qingshengfaniella alkalisoli gen. nov., sp. nov., isolated from saline soil.</title>
        <authorList>
            <person name="Xu L."/>
            <person name="Huang X.-X."/>
            <person name="Sun J.-Q."/>
        </authorList>
    </citation>
    <scope>NUCLEOTIDE SEQUENCE [LARGE SCALE GENOMIC DNA]</scope>
    <source>
        <strain evidence="6 7">DSM 27279</strain>
    </source>
</reference>
<dbReference type="PANTHER" id="PTHR42988">
    <property type="entry name" value="PHOSPHOHYDROLASE"/>
    <property type="match status" value="1"/>
</dbReference>
<evidence type="ECO:0000256" key="4">
    <source>
        <dbReference type="ARBA" id="ARBA00025742"/>
    </source>
</evidence>
<dbReference type="OrthoDB" id="9784378at2"/>
<comment type="caution">
    <text evidence="6">The sequence shown here is derived from an EMBL/GenBank/DDBJ whole genome shotgun (WGS) entry which is preliminary data.</text>
</comment>
<evidence type="ECO:0000313" key="7">
    <source>
        <dbReference type="Proteomes" id="UP000318405"/>
    </source>
</evidence>
<dbReference type="SUPFAM" id="SSF56300">
    <property type="entry name" value="Metallo-dependent phosphatases"/>
    <property type="match status" value="1"/>
</dbReference>
<keyword evidence="3" id="KW-0408">Iron</keyword>
<dbReference type="GO" id="GO:0004112">
    <property type="term" value="F:cyclic-nucleotide phosphodiesterase activity"/>
    <property type="evidence" value="ECO:0007669"/>
    <property type="project" value="InterPro"/>
</dbReference>
<dbReference type="CDD" id="cd07402">
    <property type="entry name" value="MPP_GpdQ"/>
    <property type="match status" value="1"/>
</dbReference>
<evidence type="ECO:0000313" key="6">
    <source>
        <dbReference type="EMBL" id="TSH93837.1"/>
    </source>
</evidence>
<evidence type="ECO:0000259" key="5">
    <source>
        <dbReference type="Pfam" id="PF00149"/>
    </source>
</evidence>
<dbReference type="InterPro" id="IPR042283">
    <property type="entry name" value="GpdQ_catalytic"/>
</dbReference>
<keyword evidence="7" id="KW-1185">Reference proteome</keyword>
<dbReference type="PANTHER" id="PTHR42988:SF2">
    <property type="entry name" value="CYCLIC NUCLEOTIDE PHOSPHODIESTERASE CBUA0032-RELATED"/>
    <property type="match status" value="1"/>
</dbReference>
<name>A0A556ALT4_9BURK</name>
<keyword evidence="2" id="KW-0378">Hydrolase</keyword>
<keyword evidence="1" id="KW-0479">Metal-binding</keyword>